<evidence type="ECO:0000256" key="1">
    <source>
        <dbReference type="SAM" id="Phobius"/>
    </source>
</evidence>
<feature type="transmembrane region" description="Helical" evidence="1">
    <location>
        <begin position="14"/>
        <end position="35"/>
    </location>
</feature>
<proteinExistence type="predicted"/>
<reference evidence="3" key="1">
    <citation type="journal article" date="2019" name="Int. J. Syst. Evol. Microbiol.">
        <title>The Global Catalogue of Microorganisms (GCM) 10K type strain sequencing project: providing services to taxonomists for standard genome sequencing and annotation.</title>
        <authorList>
            <consortium name="The Broad Institute Genomics Platform"/>
            <consortium name="The Broad Institute Genome Sequencing Center for Infectious Disease"/>
            <person name="Wu L."/>
            <person name="Ma J."/>
        </authorList>
    </citation>
    <scope>NUCLEOTIDE SEQUENCE [LARGE SCALE GENOMIC DNA]</scope>
    <source>
        <strain evidence="3">JCM 18283</strain>
    </source>
</reference>
<protein>
    <recommendedName>
        <fullName evidence="4">Cbb3-type cytochrome oxidase component FixQ</fullName>
    </recommendedName>
</protein>
<keyword evidence="1" id="KW-0472">Membrane</keyword>
<evidence type="ECO:0008006" key="4">
    <source>
        <dbReference type="Google" id="ProtNLM"/>
    </source>
</evidence>
<evidence type="ECO:0000313" key="3">
    <source>
        <dbReference type="Proteomes" id="UP001501436"/>
    </source>
</evidence>
<name>A0ABP9G2Z7_9SPHI</name>
<organism evidence="2 3">
    <name type="scientific">Mucilaginibacter defluvii</name>
    <dbReference type="NCBI Taxonomy" id="1196019"/>
    <lineage>
        <taxon>Bacteria</taxon>
        <taxon>Pseudomonadati</taxon>
        <taxon>Bacteroidota</taxon>
        <taxon>Sphingobacteriia</taxon>
        <taxon>Sphingobacteriales</taxon>
        <taxon>Sphingobacteriaceae</taxon>
        <taxon>Mucilaginibacter</taxon>
    </lineage>
</organism>
<keyword evidence="3" id="KW-1185">Reference proteome</keyword>
<sequence length="63" mass="7280">MFKQFVQGIDGNQVYLITSLAIFLLFFIVVTVMLIRIKKPHADYMSDIPLSDNQPTHLNIQEL</sequence>
<dbReference type="Proteomes" id="UP001501436">
    <property type="component" value="Unassembled WGS sequence"/>
</dbReference>
<keyword evidence="1" id="KW-1133">Transmembrane helix</keyword>
<dbReference type="RefSeq" id="WP_345332070.1">
    <property type="nucleotide sequence ID" value="NZ_BAABJI010000002.1"/>
</dbReference>
<gene>
    <name evidence="2" type="ORF">GCM10023313_30030</name>
</gene>
<dbReference type="EMBL" id="BAABJI010000002">
    <property type="protein sequence ID" value="GAA4923741.1"/>
    <property type="molecule type" value="Genomic_DNA"/>
</dbReference>
<evidence type="ECO:0000313" key="2">
    <source>
        <dbReference type="EMBL" id="GAA4923741.1"/>
    </source>
</evidence>
<comment type="caution">
    <text evidence="2">The sequence shown here is derived from an EMBL/GenBank/DDBJ whole genome shotgun (WGS) entry which is preliminary data.</text>
</comment>
<accession>A0ABP9G2Z7</accession>
<keyword evidence="1" id="KW-0812">Transmembrane</keyword>